<reference evidence="1 2" key="1">
    <citation type="submission" date="2020-10" db="EMBL/GenBank/DDBJ databases">
        <title>Ca. Dormibacterota MAGs.</title>
        <authorList>
            <person name="Montgomery K."/>
        </authorList>
    </citation>
    <scope>NUCLEOTIDE SEQUENCE [LARGE SCALE GENOMIC DNA]</scope>
    <source>
        <strain evidence="1">Mitchell_Peninsula_5</strain>
    </source>
</reference>
<evidence type="ECO:0000313" key="1">
    <source>
        <dbReference type="EMBL" id="MBJ7610660.1"/>
    </source>
</evidence>
<dbReference type="AlphaFoldDB" id="A0A934KQY9"/>
<organism evidence="1 2">
    <name type="scientific">Candidatus Amunia macphersoniae</name>
    <dbReference type="NCBI Taxonomy" id="3127014"/>
    <lineage>
        <taxon>Bacteria</taxon>
        <taxon>Bacillati</taxon>
        <taxon>Candidatus Dormiibacterota</taxon>
        <taxon>Candidatus Dormibacteria</taxon>
        <taxon>Candidatus Aeolococcales</taxon>
        <taxon>Candidatus Aeolococcaceae</taxon>
        <taxon>Candidatus Amunia</taxon>
    </lineage>
</organism>
<protein>
    <submittedName>
        <fullName evidence="1">Uncharacterized protein</fullName>
    </submittedName>
</protein>
<proteinExistence type="predicted"/>
<name>A0A934KQY9_9BACT</name>
<sequence>MREWLEAHPRVHLHFTPTSASWTNQDGTWFSILHRKAIRRGVFRSGAH</sequence>
<accession>A0A934KQY9</accession>
<dbReference type="EMBL" id="JAEKNN010000072">
    <property type="protein sequence ID" value="MBJ7610660.1"/>
    <property type="molecule type" value="Genomic_DNA"/>
</dbReference>
<comment type="caution">
    <text evidence="1">The sequence shown here is derived from an EMBL/GenBank/DDBJ whole genome shotgun (WGS) entry which is preliminary data.</text>
</comment>
<dbReference type="Proteomes" id="UP000614410">
    <property type="component" value="Unassembled WGS sequence"/>
</dbReference>
<evidence type="ECO:0000313" key="2">
    <source>
        <dbReference type="Proteomes" id="UP000614410"/>
    </source>
</evidence>
<gene>
    <name evidence="1" type="ORF">JF887_14730</name>
</gene>